<dbReference type="SMART" id="SM00028">
    <property type="entry name" value="TPR"/>
    <property type="match status" value="4"/>
</dbReference>
<dbReference type="RefSeq" id="WP_188821005.1">
    <property type="nucleotide sequence ID" value="NZ_BMLK01000015.1"/>
</dbReference>
<dbReference type="PANTHER" id="PTHR45586:SF1">
    <property type="entry name" value="LIPOPOLYSACCHARIDE ASSEMBLY PROTEIN B"/>
    <property type="match status" value="1"/>
</dbReference>
<evidence type="ECO:0000313" key="6">
    <source>
        <dbReference type="Proteomes" id="UP000605099"/>
    </source>
</evidence>
<dbReference type="Proteomes" id="UP000605099">
    <property type="component" value="Unassembled WGS sequence"/>
</dbReference>
<gene>
    <name evidence="5" type="ORF">GCM10011349_30860</name>
</gene>
<feature type="signal peptide" evidence="4">
    <location>
        <begin position="1"/>
        <end position="18"/>
    </location>
</feature>
<name>A0ABQ2JT45_9SPHN</name>
<dbReference type="PANTHER" id="PTHR45586">
    <property type="entry name" value="TPR REPEAT-CONTAINING PROTEIN PA4667"/>
    <property type="match status" value="1"/>
</dbReference>
<dbReference type="Pfam" id="PF13432">
    <property type="entry name" value="TPR_16"/>
    <property type="match status" value="1"/>
</dbReference>
<dbReference type="SUPFAM" id="SSF48452">
    <property type="entry name" value="TPR-like"/>
    <property type="match status" value="2"/>
</dbReference>
<dbReference type="Pfam" id="PF14559">
    <property type="entry name" value="TPR_19"/>
    <property type="match status" value="2"/>
</dbReference>
<evidence type="ECO:0000313" key="5">
    <source>
        <dbReference type="EMBL" id="GGN54807.1"/>
    </source>
</evidence>
<organism evidence="5 6">
    <name type="scientific">Novosphingobium indicum</name>
    <dbReference type="NCBI Taxonomy" id="462949"/>
    <lineage>
        <taxon>Bacteria</taxon>
        <taxon>Pseudomonadati</taxon>
        <taxon>Pseudomonadota</taxon>
        <taxon>Alphaproteobacteria</taxon>
        <taxon>Sphingomonadales</taxon>
        <taxon>Sphingomonadaceae</taxon>
        <taxon>Novosphingobium</taxon>
    </lineage>
</organism>
<dbReference type="InterPro" id="IPR011990">
    <property type="entry name" value="TPR-like_helical_dom_sf"/>
</dbReference>
<evidence type="ECO:0000256" key="2">
    <source>
        <dbReference type="ARBA" id="ARBA00022803"/>
    </source>
</evidence>
<protein>
    <recommendedName>
        <fullName evidence="7">Tetratricopeptide repeat protein</fullName>
    </recommendedName>
</protein>
<reference evidence="6" key="1">
    <citation type="journal article" date="2019" name="Int. J. Syst. Evol. Microbiol.">
        <title>The Global Catalogue of Microorganisms (GCM) 10K type strain sequencing project: providing services to taxonomists for standard genome sequencing and annotation.</title>
        <authorList>
            <consortium name="The Broad Institute Genomics Platform"/>
            <consortium name="The Broad Institute Genome Sequencing Center for Infectious Disease"/>
            <person name="Wu L."/>
            <person name="Ma J."/>
        </authorList>
    </citation>
    <scope>NUCLEOTIDE SEQUENCE [LARGE SCALE GENOMIC DNA]</scope>
    <source>
        <strain evidence="6">CGMCC 1.6784</strain>
    </source>
</reference>
<keyword evidence="6" id="KW-1185">Reference proteome</keyword>
<dbReference type="PROSITE" id="PS50005">
    <property type="entry name" value="TPR"/>
    <property type="match status" value="1"/>
</dbReference>
<evidence type="ECO:0000256" key="1">
    <source>
        <dbReference type="ARBA" id="ARBA00022737"/>
    </source>
</evidence>
<evidence type="ECO:0000256" key="4">
    <source>
        <dbReference type="SAM" id="SignalP"/>
    </source>
</evidence>
<sequence length="507" mass="54430">MKRITRLAVPLAALAVLAGCGDSPETLLAKAQESYAAENYQAARLQLASALREEPENQKVLALMARTQLRLGEPDGAEGILTRLERIGYKSADLSWMKAQVALLRENPEQALQLVGNDTSTNGWRVRAEAHLALGHDTKAVDAYKNGMAAGDDIQLAESYARYRLVSGDPDGAGSILQRMEKMAPDAYETKALAGDLAAARGQTDKAIAIYKKLVADFPGRTGPLLALANQYDAKGKVDEASDLVKEAGKLDPDNEQVEALTYQLLAEKGEWDKVRLGLQGKESQLDPGSGLQMRYAEAMLRLGHAEQARVMFNRAVLALPGNPYAKMMLGEAQLASGDAESAWATLKPLAMSTLAPPPIIESGAKAAKAVGAPEAASLEARMEPSRLKPTMALVEKGNLAVMHQDWPQVLRVFSKLLEKGEDPEVLKRLALATSNLGRPQEAIGYADRALAKSPTNPDYLYLAGLVRLNAGLDLVRARNLLQSAASADPRNTVIARDLKKAEAAVG</sequence>
<keyword evidence="4" id="KW-0732">Signal</keyword>
<keyword evidence="2 3" id="KW-0802">TPR repeat</keyword>
<keyword evidence="1" id="KW-0677">Repeat</keyword>
<dbReference type="InterPro" id="IPR019734">
    <property type="entry name" value="TPR_rpt"/>
</dbReference>
<proteinExistence type="predicted"/>
<feature type="repeat" description="TPR" evidence="3">
    <location>
        <begin position="222"/>
        <end position="255"/>
    </location>
</feature>
<dbReference type="Gene3D" id="1.25.40.10">
    <property type="entry name" value="Tetratricopeptide repeat domain"/>
    <property type="match status" value="3"/>
</dbReference>
<evidence type="ECO:0000256" key="3">
    <source>
        <dbReference type="PROSITE-ProRule" id="PRU00339"/>
    </source>
</evidence>
<feature type="chain" id="PRO_5046658736" description="Tetratricopeptide repeat protein" evidence="4">
    <location>
        <begin position="19"/>
        <end position="507"/>
    </location>
</feature>
<dbReference type="PROSITE" id="PS51257">
    <property type="entry name" value="PROKAR_LIPOPROTEIN"/>
    <property type="match status" value="1"/>
</dbReference>
<dbReference type="EMBL" id="BMLK01000015">
    <property type="protein sequence ID" value="GGN54807.1"/>
    <property type="molecule type" value="Genomic_DNA"/>
</dbReference>
<comment type="caution">
    <text evidence="5">The sequence shown here is derived from an EMBL/GenBank/DDBJ whole genome shotgun (WGS) entry which is preliminary data.</text>
</comment>
<evidence type="ECO:0008006" key="7">
    <source>
        <dbReference type="Google" id="ProtNLM"/>
    </source>
</evidence>
<dbReference type="InterPro" id="IPR051012">
    <property type="entry name" value="CellSynth/LPSAsmb/PSIAsmb"/>
</dbReference>
<accession>A0ABQ2JT45</accession>